<dbReference type="AlphaFoldDB" id="A0A6C0G4Q9"/>
<accession>A0A6C0G4Q9</accession>
<name>A0A6C0G4Q9_9BACL</name>
<evidence type="ECO:0000313" key="3">
    <source>
        <dbReference type="Proteomes" id="UP000476064"/>
    </source>
</evidence>
<dbReference type="RefSeq" id="WP_162359332.1">
    <property type="nucleotide sequence ID" value="NZ_CP048209.1"/>
</dbReference>
<keyword evidence="1" id="KW-1133">Transmembrane helix</keyword>
<dbReference type="EMBL" id="CP048209">
    <property type="protein sequence ID" value="QHT62901.1"/>
    <property type="molecule type" value="Genomic_DNA"/>
</dbReference>
<proteinExistence type="predicted"/>
<keyword evidence="1" id="KW-0472">Membrane</keyword>
<keyword evidence="3" id="KW-1185">Reference proteome</keyword>
<protein>
    <submittedName>
        <fullName evidence="2">Transcriptional regulator</fullName>
    </submittedName>
</protein>
<organism evidence="2 3">
    <name type="scientific">Paenibacillus lycopersici</name>
    <dbReference type="NCBI Taxonomy" id="2704462"/>
    <lineage>
        <taxon>Bacteria</taxon>
        <taxon>Bacillati</taxon>
        <taxon>Bacillota</taxon>
        <taxon>Bacilli</taxon>
        <taxon>Bacillales</taxon>
        <taxon>Paenibacillaceae</taxon>
        <taxon>Paenibacillus</taxon>
    </lineage>
</organism>
<reference evidence="2 3" key="1">
    <citation type="submission" date="2020-01" db="EMBL/GenBank/DDBJ databases">
        <title>Paenibacillus sp. nov., isolated from tomato rhizosphere.</title>
        <authorList>
            <person name="Weon H.-Y."/>
            <person name="Lee S.A."/>
        </authorList>
    </citation>
    <scope>NUCLEOTIDE SEQUENCE [LARGE SCALE GENOMIC DNA]</scope>
    <source>
        <strain evidence="2 3">12200R-189</strain>
    </source>
</reference>
<feature type="transmembrane region" description="Helical" evidence="1">
    <location>
        <begin position="35"/>
        <end position="56"/>
    </location>
</feature>
<dbReference type="Proteomes" id="UP000476064">
    <property type="component" value="Chromosome"/>
</dbReference>
<sequence length="71" mass="8485">MTGRELIIVLAAIAILLCQANWLFADAKKHSRYPWFWGIWGLIQCPMPLLFYLLIVRWPKHRRNQRDGQLH</sequence>
<gene>
    <name evidence="2" type="ORF">GXP70_25045</name>
</gene>
<dbReference type="KEGG" id="plyc:GXP70_25045"/>
<keyword evidence="1" id="KW-0812">Transmembrane</keyword>
<evidence type="ECO:0000256" key="1">
    <source>
        <dbReference type="SAM" id="Phobius"/>
    </source>
</evidence>
<evidence type="ECO:0000313" key="2">
    <source>
        <dbReference type="EMBL" id="QHT62901.1"/>
    </source>
</evidence>